<evidence type="ECO:0000256" key="16">
    <source>
        <dbReference type="ARBA" id="ARBA00038848"/>
    </source>
</evidence>
<dbReference type="EMBL" id="WBMT01000024">
    <property type="protein sequence ID" value="KAB2341810.1"/>
    <property type="molecule type" value="Genomic_DNA"/>
</dbReference>
<evidence type="ECO:0000256" key="17">
    <source>
        <dbReference type="ARBA" id="ARBA00040123"/>
    </source>
</evidence>
<evidence type="ECO:0000256" key="20">
    <source>
        <dbReference type="ARBA" id="ARBA00047734"/>
    </source>
</evidence>
<keyword evidence="12" id="KW-0966">Cell projection</keyword>
<sequence>MTGAGAAMRRVLESRERASLNGEQVAALAELAQRVRELNEAVVHTEVGADEVAAIRDEVAALTARLSAARREHPPLVGVGEDGTVRHLASPVGGVLNPIAPPVAIVVQPDGTARAEFTLNVLYEGPPGFVHGGVSAMILDQLLGVAASANGTPGMTATLDLRYRRPTPHGVPLVAEAKVDRTEGRKTFVDARIIGPDGRTTVEATAMFVMPLR</sequence>
<comment type="catalytic activity">
    <reaction evidence="22">
        <text>dodecanoyl-CoA + H2O = dodecanoate + CoA + H(+)</text>
        <dbReference type="Rhea" id="RHEA:30135"/>
        <dbReference type="ChEBI" id="CHEBI:15377"/>
        <dbReference type="ChEBI" id="CHEBI:15378"/>
        <dbReference type="ChEBI" id="CHEBI:18262"/>
        <dbReference type="ChEBI" id="CHEBI:57287"/>
        <dbReference type="ChEBI" id="CHEBI:57375"/>
    </reaction>
    <physiologicalReaction direction="left-to-right" evidence="22">
        <dbReference type="Rhea" id="RHEA:30136"/>
    </physiologicalReaction>
</comment>
<evidence type="ECO:0000256" key="1">
    <source>
        <dbReference type="ARBA" id="ARBA00004170"/>
    </source>
</evidence>
<evidence type="ECO:0000256" key="5">
    <source>
        <dbReference type="ARBA" id="ARBA00022490"/>
    </source>
</evidence>
<accession>A0A6H9YR72</accession>
<comment type="catalytic activity">
    <reaction evidence="23">
        <text>tetradecanoyl-CoA + H2O = tetradecanoate + CoA + H(+)</text>
        <dbReference type="Rhea" id="RHEA:40119"/>
        <dbReference type="ChEBI" id="CHEBI:15377"/>
        <dbReference type="ChEBI" id="CHEBI:15378"/>
        <dbReference type="ChEBI" id="CHEBI:30807"/>
        <dbReference type="ChEBI" id="CHEBI:57287"/>
        <dbReference type="ChEBI" id="CHEBI:57385"/>
    </reaction>
    <physiologicalReaction direction="left-to-right" evidence="23">
        <dbReference type="Rhea" id="RHEA:40120"/>
    </physiologicalReaction>
</comment>
<evidence type="ECO:0000256" key="2">
    <source>
        <dbReference type="ARBA" id="ARBA00004496"/>
    </source>
</evidence>
<keyword evidence="11" id="KW-0472">Membrane</keyword>
<keyword evidence="5" id="KW-0963">Cytoplasm</keyword>
<evidence type="ECO:0000313" key="26">
    <source>
        <dbReference type="Proteomes" id="UP000468735"/>
    </source>
</evidence>
<dbReference type="EC" id="3.1.2.2" evidence="16"/>
<dbReference type="SUPFAM" id="SSF54637">
    <property type="entry name" value="Thioesterase/thiol ester dehydrase-isomerase"/>
    <property type="match status" value="1"/>
</dbReference>
<keyword evidence="10" id="KW-0443">Lipid metabolism</keyword>
<comment type="subcellular location">
    <subcellularLocation>
        <location evidence="3">Cell projection</location>
        <location evidence="3">Ruffle membrane</location>
    </subcellularLocation>
    <subcellularLocation>
        <location evidence="2">Cytoplasm</location>
    </subcellularLocation>
    <subcellularLocation>
        <location evidence="1">Membrane</location>
        <topology evidence="1">Peripheral membrane protein</topology>
    </subcellularLocation>
</comment>
<comment type="catalytic activity">
    <reaction evidence="14">
        <text>(9Z)-octadecenoyl-CoA + H2O = (9Z)-octadecenoate + CoA + H(+)</text>
        <dbReference type="Rhea" id="RHEA:40139"/>
        <dbReference type="ChEBI" id="CHEBI:15377"/>
        <dbReference type="ChEBI" id="CHEBI:15378"/>
        <dbReference type="ChEBI" id="CHEBI:30823"/>
        <dbReference type="ChEBI" id="CHEBI:57287"/>
        <dbReference type="ChEBI" id="CHEBI:57387"/>
    </reaction>
    <physiologicalReaction direction="left-to-right" evidence="14">
        <dbReference type="Rhea" id="RHEA:40140"/>
    </physiologicalReaction>
</comment>
<evidence type="ECO:0000256" key="21">
    <source>
        <dbReference type="ARBA" id="ARBA00047969"/>
    </source>
</evidence>
<dbReference type="GO" id="GO:0016020">
    <property type="term" value="C:membrane"/>
    <property type="evidence" value="ECO:0007669"/>
    <property type="project" value="UniProtKB-SubCell"/>
</dbReference>
<protein>
    <recommendedName>
        <fullName evidence="17">Acyl-coenzyme A thioesterase THEM4</fullName>
        <ecNumber evidence="16">3.1.2.2</ecNumber>
    </recommendedName>
    <alternativeName>
        <fullName evidence="18">Thioesterase superfamily member 4</fullName>
    </alternativeName>
</protein>
<dbReference type="GO" id="GO:0006631">
    <property type="term" value="P:fatty acid metabolic process"/>
    <property type="evidence" value="ECO:0007669"/>
    <property type="project" value="UniProtKB-KW"/>
</dbReference>
<evidence type="ECO:0000259" key="24">
    <source>
        <dbReference type="Pfam" id="PF03061"/>
    </source>
</evidence>
<name>A0A6H9YR72_9ACTN</name>
<dbReference type="GO" id="GO:0016787">
    <property type="term" value="F:hydrolase activity"/>
    <property type="evidence" value="ECO:0007669"/>
    <property type="project" value="UniProtKB-KW"/>
</dbReference>
<dbReference type="AlphaFoldDB" id="A0A6H9YR72"/>
<dbReference type="Gene3D" id="3.10.129.10">
    <property type="entry name" value="Hotdog Thioesterase"/>
    <property type="match status" value="1"/>
</dbReference>
<dbReference type="GO" id="GO:0005737">
    <property type="term" value="C:cytoplasm"/>
    <property type="evidence" value="ECO:0007669"/>
    <property type="project" value="UniProtKB-SubCell"/>
</dbReference>
<keyword evidence="26" id="KW-1185">Reference proteome</keyword>
<evidence type="ECO:0000256" key="14">
    <source>
        <dbReference type="ARBA" id="ARBA00037002"/>
    </source>
</evidence>
<evidence type="ECO:0000256" key="13">
    <source>
        <dbReference type="ARBA" id="ARBA00035852"/>
    </source>
</evidence>
<dbReference type="Proteomes" id="UP000468735">
    <property type="component" value="Unassembled WGS sequence"/>
</dbReference>
<comment type="similarity">
    <text evidence="15">Belongs to the THEM4/THEM5 thioesterase family.</text>
</comment>
<evidence type="ECO:0000256" key="12">
    <source>
        <dbReference type="ARBA" id="ARBA00023273"/>
    </source>
</evidence>
<gene>
    <name evidence="25" type="ORF">F8566_40155</name>
</gene>
<reference evidence="25 26" key="1">
    <citation type="submission" date="2019-09" db="EMBL/GenBank/DDBJ databases">
        <title>Actinomadura physcomitrii sp. nov., a novel actinomycete isolated from moss [Physcomitrium sphaericum (Ludw) Fuernr].</title>
        <authorList>
            <person name="Zhuang X."/>
            <person name="Liu C."/>
        </authorList>
    </citation>
    <scope>NUCLEOTIDE SEQUENCE [LARGE SCALE GENOMIC DNA]</scope>
    <source>
        <strain evidence="25 26">HMC1</strain>
    </source>
</reference>
<evidence type="ECO:0000256" key="15">
    <source>
        <dbReference type="ARBA" id="ARBA00038456"/>
    </source>
</evidence>
<dbReference type="PANTHER" id="PTHR12418:SF19">
    <property type="entry name" value="ACYL-COENZYME A THIOESTERASE THEM4"/>
    <property type="match status" value="1"/>
</dbReference>
<evidence type="ECO:0000256" key="23">
    <source>
        <dbReference type="ARBA" id="ARBA00048180"/>
    </source>
</evidence>
<dbReference type="RefSeq" id="WP_151567889.1">
    <property type="nucleotide sequence ID" value="NZ_WBMT01000024.1"/>
</dbReference>
<evidence type="ECO:0000256" key="4">
    <source>
        <dbReference type="ARBA" id="ARBA00022475"/>
    </source>
</evidence>
<evidence type="ECO:0000256" key="10">
    <source>
        <dbReference type="ARBA" id="ARBA00023098"/>
    </source>
</evidence>
<dbReference type="InterPro" id="IPR006683">
    <property type="entry name" value="Thioestr_dom"/>
</dbReference>
<keyword evidence="9" id="KW-0809">Transit peptide</keyword>
<comment type="catalytic activity">
    <reaction evidence="19">
        <text>octanoyl-CoA + H2O = octanoate + CoA + H(+)</text>
        <dbReference type="Rhea" id="RHEA:30143"/>
        <dbReference type="ChEBI" id="CHEBI:15377"/>
        <dbReference type="ChEBI" id="CHEBI:15378"/>
        <dbReference type="ChEBI" id="CHEBI:25646"/>
        <dbReference type="ChEBI" id="CHEBI:57287"/>
        <dbReference type="ChEBI" id="CHEBI:57386"/>
    </reaction>
    <physiologicalReaction direction="left-to-right" evidence="19">
        <dbReference type="Rhea" id="RHEA:30144"/>
    </physiologicalReaction>
</comment>
<dbReference type="OrthoDB" id="5242242at2"/>
<keyword evidence="8" id="KW-0276">Fatty acid metabolism</keyword>
<proteinExistence type="inferred from homology"/>
<evidence type="ECO:0000256" key="18">
    <source>
        <dbReference type="ARBA" id="ARBA00043210"/>
    </source>
</evidence>
<dbReference type="PANTHER" id="PTHR12418">
    <property type="entry name" value="ACYL-COENZYME A THIOESTERASE THEM4"/>
    <property type="match status" value="1"/>
</dbReference>
<dbReference type="Pfam" id="PF03061">
    <property type="entry name" value="4HBT"/>
    <property type="match status" value="1"/>
</dbReference>
<evidence type="ECO:0000256" key="3">
    <source>
        <dbReference type="ARBA" id="ARBA00004632"/>
    </source>
</evidence>
<comment type="catalytic activity">
    <reaction evidence="13">
        <text>(5Z,8Z,11Z,14Z)-eicosatetraenoyl-CoA + H2O = (5Z,8Z,11Z,14Z)-eicosatetraenoate + CoA + H(+)</text>
        <dbReference type="Rhea" id="RHEA:40151"/>
        <dbReference type="ChEBI" id="CHEBI:15377"/>
        <dbReference type="ChEBI" id="CHEBI:15378"/>
        <dbReference type="ChEBI" id="CHEBI:32395"/>
        <dbReference type="ChEBI" id="CHEBI:57287"/>
        <dbReference type="ChEBI" id="CHEBI:57368"/>
    </reaction>
    <physiologicalReaction direction="left-to-right" evidence="13">
        <dbReference type="Rhea" id="RHEA:40152"/>
    </physiologicalReaction>
</comment>
<dbReference type="CDD" id="cd03443">
    <property type="entry name" value="PaaI_thioesterase"/>
    <property type="match status" value="1"/>
</dbReference>
<evidence type="ECO:0000256" key="8">
    <source>
        <dbReference type="ARBA" id="ARBA00022832"/>
    </source>
</evidence>
<evidence type="ECO:0000256" key="19">
    <source>
        <dbReference type="ARBA" id="ARBA00047588"/>
    </source>
</evidence>
<evidence type="ECO:0000256" key="22">
    <source>
        <dbReference type="ARBA" id="ARBA00048074"/>
    </source>
</evidence>
<evidence type="ECO:0000256" key="7">
    <source>
        <dbReference type="ARBA" id="ARBA00022801"/>
    </source>
</evidence>
<dbReference type="InterPro" id="IPR052365">
    <property type="entry name" value="THEM4/THEM5_acyl-CoA_thioest"/>
</dbReference>
<comment type="catalytic activity">
    <reaction evidence="21">
        <text>decanoyl-CoA + H2O = decanoate + CoA + H(+)</text>
        <dbReference type="Rhea" id="RHEA:40059"/>
        <dbReference type="ChEBI" id="CHEBI:15377"/>
        <dbReference type="ChEBI" id="CHEBI:15378"/>
        <dbReference type="ChEBI" id="CHEBI:27689"/>
        <dbReference type="ChEBI" id="CHEBI:57287"/>
        <dbReference type="ChEBI" id="CHEBI:61430"/>
    </reaction>
    <physiologicalReaction direction="left-to-right" evidence="21">
        <dbReference type="Rhea" id="RHEA:40060"/>
    </physiologicalReaction>
</comment>
<dbReference type="InterPro" id="IPR029069">
    <property type="entry name" value="HotDog_dom_sf"/>
</dbReference>
<evidence type="ECO:0000256" key="9">
    <source>
        <dbReference type="ARBA" id="ARBA00022946"/>
    </source>
</evidence>
<evidence type="ECO:0000313" key="25">
    <source>
        <dbReference type="EMBL" id="KAB2341810.1"/>
    </source>
</evidence>
<comment type="catalytic activity">
    <reaction evidence="20">
        <text>hexadecanoyl-CoA + H2O = hexadecanoate + CoA + H(+)</text>
        <dbReference type="Rhea" id="RHEA:16645"/>
        <dbReference type="ChEBI" id="CHEBI:7896"/>
        <dbReference type="ChEBI" id="CHEBI:15377"/>
        <dbReference type="ChEBI" id="CHEBI:15378"/>
        <dbReference type="ChEBI" id="CHEBI:57287"/>
        <dbReference type="ChEBI" id="CHEBI:57379"/>
        <dbReference type="EC" id="3.1.2.2"/>
    </reaction>
    <physiologicalReaction direction="left-to-right" evidence="20">
        <dbReference type="Rhea" id="RHEA:16646"/>
    </physiologicalReaction>
</comment>
<feature type="domain" description="Thioesterase" evidence="24">
    <location>
        <begin position="128"/>
        <end position="200"/>
    </location>
</feature>
<keyword evidence="4" id="KW-1003">Cell membrane</keyword>
<evidence type="ECO:0000256" key="6">
    <source>
        <dbReference type="ARBA" id="ARBA00022703"/>
    </source>
</evidence>
<organism evidence="25 26">
    <name type="scientific">Actinomadura rudentiformis</name>
    <dbReference type="NCBI Taxonomy" id="359158"/>
    <lineage>
        <taxon>Bacteria</taxon>
        <taxon>Bacillati</taxon>
        <taxon>Actinomycetota</taxon>
        <taxon>Actinomycetes</taxon>
        <taxon>Streptosporangiales</taxon>
        <taxon>Thermomonosporaceae</taxon>
        <taxon>Actinomadura</taxon>
    </lineage>
</organism>
<keyword evidence="6" id="KW-0053">Apoptosis</keyword>
<evidence type="ECO:0000256" key="11">
    <source>
        <dbReference type="ARBA" id="ARBA00023136"/>
    </source>
</evidence>
<keyword evidence="7" id="KW-0378">Hydrolase</keyword>
<comment type="caution">
    <text evidence="25">The sequence shown here is derived from an EMBL/GenBank/DDBJ whole genome shotgun (WGS) entry which is preliminary data.</text>
</comment>